<feature type="domain" description="Pyruvate phosphate dikinase AMP/ATP-binding" evidence="9">
    <location>
        <begin position="1"/>
        <end position="156"/>
    </location>
</feature>
<protein>
    <submittedName>
        <fullName evidence="10">Phosphoenolpyruvate synthase</fullName>
        <ecNumber evidence="10">2.7.9.2</ecNumber>
    </submittedName>
</protein>
<dbReference type="GO" id="GO:0008986">
    <property type="term" value="F:pyruvate, water dikinase activity"/>
    <property type="evidence" value="ECO:0007669"/>
    <property type="project" value="UniProtKB-EC"/>
</dbReference>
<sequence length="157" mass="17851">MFYRKEKKFDEREISIAVVVMRMVNSEKSGVMFSANPITKSCGTCMIEAAWGLGEGVVQGIVNPDNYIVRKCDHGYDLHYVSEKEIMVVRACERGGSKEVPVPEDRKNTSVLSDEEVCELIELAVMVEKFYGKPQDLEWAYEKGKMYLLQARPITTL</sequence>
<dbReference type="InterPro" id="IPR006319">
    <property type="entry name" value="PEP_synth"/>
</dbReference>
<keyword evidence="8" id="KW-0460">Magnesium</keyword>
<evidence type="ECO:0000256" key="3">
    <source>
        <dbReference type="ARBA" id="ARBA00022679"/>
    </source>
</evidence>
<keyword evidence="10" id="KW-0670">Pyruvate</keyword>
<keyword evidence="6" id="KW-0418">Kinase</keyword>
<evidence type="ECO:0000256" key="4">
    <source>
        <dbReference type="ARBA" id="ARBA00022723"/>
    </source>
</evidence>
<dbReference type="GO" id="GO:0005524">
    <property type="term" value="F:ATP binding"/>
    <property type="evidence" value="ECO:0007669"/>
    <property type="project" value="UniProtKB-KW"/>
</dbReference>
<keyword evidence="5" id="KW-0547">Nucleotide-binding</keyword>
<dbReference type="EC" id="2.7.9.2" evidence="10"/>
<evidence type="ECO:0000256" key="2">
    <source>
        <dbReference type="ARBA" id="ARBA00007837"/>
    </source>
</evidence>
<dbReference type="EMBL" id="VSSQ01068506">
    <property type="protein sequence ID" value="MPN20689.1"/>
    <property type="molecule type" value="Genomic_DNA"/>
</dbReference>
<dbReference type="InterPro" id="IPR002192">
    <property type="entry name" value="PPDK_AMP/ATP-bd"/>
</dbReference>
<proteinExistence type="inferred from homology"/>
<name>A0A645G4H0_9ZZZZ</name>
<evidence type="ECO:0000259" key="9">
    <source>
        <dbReference type="Pfam" id="PF01326"/>
    </source>
</evidence>
<keyword evidence="3 10" id="KW-0808">Transferase</keyword>
<keyword evidence="7" id="KW-0067">ATP-binding</keyword>
<dbReference type="SUPFAM" id="SSF56059">
    <property type="entry name" value="Glutathione synthetase ATP-binding domain-like"/>
    <property type="match status" value="1"/>
</dbReference>
<evidence type="ECO:0000313" key="10">
    <source>
        <dbReference type="EMBL" id="MPN20689.1"/>
    </source>
</evidence>
<dbReference type="AlphaFoldDB" id="A0A645G4H0"/>
<reference evidence="10" key="1">
    <citation type="submission" date="2019-08" db="EMBL/GenBank/DDBJ databases">
        <authorList>
            <person name="Kucharzyk K."/>
            <person name="Murdoch R.W."/>
            <person name="Higgins S."/>
            <person name="Loffler F."/>
        </authorList>
    </citation>
    <scope>NUCLEOTIDE SEQUENCE</scope>
</reference>
<comment type="similarity">
    <text evidence="2">Belongs to the PEP-utilizing enzyme family.</text>
</comment>
<dbReference type="GO" id="GO:0046872">
    <property type="term" value="F:metal ion binding"/>
    <property type="evidence" value="ECO:0007669"/>
    <property type="project" value="UniProtKB-KW"/>
</dbReference>
<accession>A0A645G4H0</accession>
<gene>
    <name evidence="10" type="primary">ppsA_9</name>
    <name evidence="10" type="ORF">SDC9_168068</name>
</gene>
<evidence type="ECO:0000256" key="7">
    <source>
        <dbReference type="ARBA" id="ARBA00022840"/>
    </source>
</evidence>
<dbReference type="Pfam" id="PF01326">
    <property type="entry name" value="PPDK_N"/>
    <property type="match status" value="1"/>
</dbReference>
<comment type="cofactor">
    <cofactor evidence="1">
        <name>Mg(2+)</name>
        <dbReference type="ChEBI" id="CHEBI:18420"/>
    </cofactor>
</comment>
<comment type="caution">
    <text evidence="10">The sequence shown here is derived from an EMBL/GenBank/DDBJ whole genome shotgun (WGS) entry which is preliminary data.</text>
</comment>
<evidence type="ECO:0000256" key="8">
    <source>
        <dbReference type="ARBA" id="ARBA00022842"/>
    </source>
</evidence>
<dbReference type="PANTHER" id="PTHR43030">
    <property type="entry name" value="PHOSPHOENOLPYRUVATE SYNTHASE"/>
    <property type="match status" value="1"/>
</dbReference>
<evidence type="ECO:0000256" key="5">
    <source>
        <dbReference type="ARBA" id="ARBA00022741"/>
    </source>
</evidence>
<evidence type="ECO:0000256" key="1">
    <source>
        <dbReference type="ARBA" id="ARBA00001946"/>
    </source>
</evidence>
<organism evidence="10">
    <name type="scientific">bioreactor metagenome</name>
    <dbReference type="NCBI Taxonomy" id="1076179"/>
    <lineage>
        <taxon>unclassified sequences</taxon>
        <taxon>metagenomes</taxon>
        <taxon>ecological metagenomes</taxon>
    </lineage>
</organism>
<keyword evidence="4" id="KW-0479">Metal-binding</keyword>
<dbReference type="Gene3D" id="3.30.470.20">
    <property type="entry name" value="ATP-grasp fold, B domain"/>
    <property type="match status" value="1"/>
</dbReference>
<evidence type="ECO:0000256" key="6">
    <source>
        <dbReference type="ARBA" id="ARBA00022777"/>
    </source>
</evidence>
<dbReference type="PANTHER" id="PTHR43030:SF1">
    <property type="entry name" value="PHOSPHOENOLPYRUVATE SYNTHASE"/>
    <property type="match status" value="1"/>
</dbReference>